<dbReference type="Proteomes" id="UP000204537">
    <property type="component" value="Segment"/>
</dbReference>
<evidence type="ECO:0000313" key="1">
    <source>
        <dbReference type="EMBL" id="AOV58716.1"/>
    </source>
</evidence>
<evidence type="ECO:0000313" key="3">
    <source>
        <dbReference type="EMBL" id="AOV59195.1"/>
    </source>
</evidence>
<reference evidence="4 5" key="1">
    <citation type="journal article" date="2016" name="Virology">
        <title>The genomic content and context of auxiliary metabolic genes in marine cyanomyoviruses.</title>
        <authorList>
            <person name="Crummett L.T."/>
            <person name="Puxty R.J."/>
            <person name="Weihe C."/>
            <person name="Marston M.F."/>
            <person name="Martiny J.B."/>
        </authorList>
    </citation>
    <scope>NUCLEOTIDE SEQUENCE [LARGE SCALE GENOMIC DNA]</scope>
    <source>
        <strain evidence="1">0808SB25</strain>
        <strain evidence="2">0910TB04</strain>
        <strain evidence="3">1010CC42</strain>
    </source>
</reference>
<organism evidence="3 4">
    <name type="scientific">Synechococcus phage S-CAM3</name>
    <dbReference type="NCBI Taxonomy" id="1883366"/>
    <lineage>
        <taxon>Viruses</taxon>
        <taxon>Duplodnaviria</taxon>
        <taxon>Heunggongvirae</taxon>
        <taxon>Uroviricota</taxon>
        <taxon>Caudoviricetes</taxon>
        <taxon>Pantevenvirales</taxon>
        <taxon>Kyanoviridae</taxon>
        <taxon>Charybdisvirus</taxon>
        <taxon>Charybdisvirus scam3</taxon>
    </lineage>
</organism>
<dbReference type="OrthoDB" id="19545at10239"/>
<evidence type="ECO:0000313" key="2">
    <source>
        <dbReference type="EMBL" id="AOV58955.1"/>
    </source>
</evidence>
<keyword evidence="4" id="KW-1185">Reference proteome</keyword>
<dbReference type="GeneID" id="30306502"/>
<dbReference type="EMBL" id="KU686199">
    <property type="protein sequence ID" value="AOV59195.1"/>
    <property type="molecule type" value="Genomic_DNA"/>
</dbReference>
<evidence type="ECO:0000313" key="5">
    <source>
        <dbReference type="Proteomes" id="UP000240804"/>
    </source>
</evidence>
<dbReference type="EMBL" id="KU686198">
    <property type="protein sequence ID" value="AOV58955.1"/>
    <property type="molecule type" value="Genomic_DNA"/>
</dbReference>
<evidence type="ECO:0000313" key="4">
    <source>
        <dbReference type="Proteomes" id="UP000204537"/>
    </source>
</evidence>
<gene>
    <name evidence="3" type="ORF">C421010_212</name>
    <name evidence="1" type="ORF">S250808_211</name>
    <name evidence="2" type="ORF">T040910_211</name>
</gene>
<proteinExistence type="predicted"/>
<protein>
    <submittedName>
        <fullName evidence="3">Uncharacterized protein</fullName>
    </submittedName>
</protein>
<dbReference type="RefSeq" id="YP_009321475.1">
    <property type="nucleotide sequence ID" value="NC_031906.1"/>
</dbReference>
<sequence>MTTKEHLEEALDQVSKALIGALQDKDEDQVVKLFELYNTVKAAQPKEPFGINIDTLGTEYNFQLNSDYLSATNAETFGVVAAAPVDFPGGLGQDVISFGDTVITSGDDTISLG</sequence>
<dbReference type="EMBL" id="KU686197">
    <property type="protein sequence ID" value="AOV58716.1"/>
    <property type="molecule type" value="Genomic_DNA"/>
</dbReference>
<name>A0A1D8KKL1_9CAUD</name>
<dbReference type="Proteomes" id="UP000240804">
    <property type="component" value="Segment"/>
</dbReference>
<accession>A0A1D8KKL1</accession>
<dbReference type="Proteomes" id="UP000240920">
    <property type="component" value="Segment"/>
</dbReference>
<dbReference type="KEGG" id="vg:30306502"/>